<evidence type="ECO:0000259" key="8">
    <source>
        <dbReference type="PROSITE" id="PS50893"/>
    </source>
</evidence>
<dbReference type="PROSITE" id="PS50893">
    <property type="entry name" value="ABC_TRANSPORTER_2"/>
    <property type="match status" value="1"/>
</dbReference>
<evidence type="ECO:0000256" key="5">
    <source>
        <dbReference type="ARBA" id="ARBA00022989"/>
    </source>
</evidence>
<dbReference type="GO" id="GO:0034040">
    <property type="term" value="F:ATPase-coupled lipid transmembrane transporter activity"/>
    <property type="evidence" value="ECO:0007669"/>
    <property type="project" value="TreeGrafter"/>
</dbReference>
<dbReference type="GO" id="GO:0005524">
    <property type="term" value="F:ATP binding"/>
    <property type="evidence" value="ECO:0007669"/>
    <property type="project" value="UniProtKB-KW"/>
</dbReference>
<feature type="transmembrane region" description="Helical" evidence="7">
    <location>
        <begin position="266"/>
        <end position="285"/>
    </location>
</feature>
<evidence type="ECO:0000313" key="10">
    <source>
        <dbReference type="EMBL" id="AKC95270.1"/>
    </source>
</evidence>
<keyword evidence="5 7" id="KW-1133">Transmembrane helix</keyword>
<feature type="domain" description="ABC transporter" evidence="8">
    <location>
        <begin position="313"/>
        <end position="513"/>
    </location>
</feature>
<feature type="transmembrane region" description="Helical" evidence="7">
    <location>
        <begin position="43"/>
        <end position="64"/>
    </location>
</feature>
<dbReference type="InterPro" id="IPR039421">
    <property type="entry name" value="Type_1_exporter"/>
</dbReference>
<keyword evidence="3" id="KW-0547">Nucleotide-binding</keyword>
<reference evidence="10 11" key="1">
    <citation type="journal article" date="2012" name="BMC Genomics">
        <title>Genomic sequence analysis and characterization of Sneathia amnii sp. nov.</title>
        <authorList>
            <consortium name="Vaginal Microbiome Consortium (additional members)"/>
            <person name="Harwich M.D.Jr."/>
            <person name="Serrano M.G."/>
            <person name="Fettweis J.M."/>
            <person name="Alves J.M."/>
            <person name="Reimers M.A."/>
            <person name="Buck G.A."/>
            <person name="Jefferson K.K."/>
        </authorList>
    </citation>
    <scope>NUCLEOTIDE SEQUENCE [LARGE SCALE GENOMIC DNA]</scope>
    <source>
        <strain evidence="10 11">SN35</strain>
    </source>
</reference>
<feature type="domain" description="ABC transmembrane type-1" evidence="9">
    <location>
        <begin position="9"/>
        <end position="262"/>
    </location>
</feature>
<proteinExistence type="predicted"/>
<evidence type="ECO:0000256" key="3">
    <source>
        <dbReference type="ARBA" id="ARBA00022741"/>
    </source>
</evidence>
<sequence>MIKINTKLVFSITLSVILSFFTIFVIYLRKNIFDYLIQKDNRIFKALLILFVSMIFLEIFKLILKLNNARIIKEWNLNLSSNISKKICNLPYKEFSDASSYISWYTNDLPLVSSYIFQNYIEVFNQVLFTIFSIGFLYYINYILAITSILFLIILYFTGKIFGDKIGKYYQRYAIMLQEYNSTISNFLEGLNILSYFNRKDFYKQMVYKEQDKIETQMYNIKCLTAFSDLSFAGTKGFLELVMFVVTIYLIYINKISAGNVLVTPFILSTFLDAGMKLADIYIQIKFSKDLKSKLEKYEKNELILYPNMKHKIEIKDVSFKYGEKEILKKCNMLFEKNKKYAIVGKSGSGKSTILKLILGILKPTEGYIYVDDQILDNKRDLDFSKEISYVSQEVYMFNLSIRENLTLGYEYTEDSIEKALKEAKVYENICTKNDKLESNCNELSGGEKQRISLARALLRNTNTIILDEATSAVDKKTSKEIEDILLSKEDKTVIVISHHLDEEDSRKFDMIIKI</sequence>
<evidence type="ECO:0000256" key="7">
    <source>
        <dbReference type="SAM" id="Phobius"/>
    </source>
</evidence>
<evidence type="ECO:0000256" key="6">
    <source>
        <dbReference type="ARBA" id="ARBA00023136"/>
    </source>
</evidence>
<dbReference type="PATRIC" id="fig|1069640.6.peg.311"/>
<dbReference type="InterPro" id="IPR003593">
    <property type="entry name" value="AAA+_ATPase"/>
</dbReference>
<dbReference type="Gene3D" id="1.20.1560.10">
    <property type="entry name" value="ABC transporter type 1, transmembrane domain"/>
    <property type="match status" value="1"/>
</dbReference>
<dbReference type="AlphaFoldDB" id="A0A0E3Z9T3"/>
<dbReference type="InterPro" id="IPR003439">
    <property type="entry name" value="ABC_transporter-like_ATP-bd"/>
</dbReference>
<dbReference type="EMBL" id="CP011280">
    <property type="protein sequence ID" value="AKC95270.1"/>
    <property type="molecule type" value="Genomic_DNA"/>
</dbReference>
<dbReference type="HOGENOM" id="CLU_000604_84_3_0"/>
<accession>A0A0E3Z9T3</accession>
<dbReference type="STRING" id="187101.VC03_01645"/>
<dbReference type="CDD" id="cd03228">
    <property type="entry name" value="ABCC_MRP_Like"/>
    <property type="match status" value="1"/>
</dbReference>
<feature type="transmembrane region" description="Helical" evidence="7">
    <location>
        <begin position="7"/>
        <end position="28"/>
    </location>
</feature>
<feature type="transmembrane region" description="Helical" evidence="7">
    <location>
        <begin position="237"/>
        <end position="254"/>
    </location>
</feature>
<keyword evidence="6 7" id="KW-0472">Membrane</keyword>
<gene>
    <name evidence="10" type="ORF">VC03_01645</name>
</gene>
<keyword evidence="11" id="KW-1185">Reference proteome</keyword>
<evidence type="ECO:0000313" key="11">
    <source>
        <dbReference type="Proteomes" id="UP000033103"/>
    </source>
</evidence>
<dbReference type="Gene3D" id="3.40.50.300">
    <property type="entry name" value="P-loop containing nucleotide triphosphate hydrolases"/>
    <property type="match status" value="1"/>
</dbReference>
<dbReference type="KEGG" id="sns:VC03_01645"/>
<comment type="subcellular location">
    <subcellularLocation>
        <location evidence="1">Cell membrane</location>
        <topology evidence="1">Multi-pass membrane protein</topology>
    </subcellularLocation>
</comment>
<keyword evidence="4" id="KW-0067">ATP-binding</keyword>
<evidence type="ECO:0008006" key="12">
    <source>
        <dbReference type="Google" id="ProtNLM"/>
    </source>
</evidence>
<dbReference type="InterPro" id="IPR027417">
    <property type="entry name" value="P-loop_NTPase"/>
</dbReference>
<organism evidence="10 11">
    <name type="scientific">Sneathia vaginalis</name>
    <dbReference type="NCBI Taxonomy" id="187101"/>
    <lineage>
        <taxon>Bacteria</taxon>
        <taxon>Fusobacteriati</taxon>
        <taxon>Fusobacteriota</taxon>
        <taxon>Fusobacteriia</taxon>
        <taxon>Fusobacteriales</taxon>
        <taxon>Leptotrichiaceae</taxon>
        <taxon>Sneathia</taxon>
    </lineage>
</organism>
<dbReference type="PANTHER" id="PTHR24221">
    <property type="entry name" value="ATP-BINDING CASSETTE SUB-FAMILY B"/>
    <property type="match status" value="1"/>
</dbReference>
<dbReference type="Proteomes" id="UP000033103">
    <property type="component" value="Chromosome"/>
</dbReference>
<dbReference type="InterPro" id="IPR011527">
    <property type="entry name" value="ABC1_TM_dom"/>
</dbReference>
<evidence type="ECO:0000256" key="4">
    <source>
        <dbReference type="ARBA" id="ARBA00022840"/>
    </source>
</evidence>
<dbReference type="Pfam" id="PF00664">
    <property type="entry name" value="ABC_membrane"/>
    <property type="match status" value="1"/>
</dbReference>
<dbReference type="PANTHER" id="PTHR24221:SF654">
    <property type="entry name" value="ATP-BINDING CASSETTE SUB-FAMILY B MEMBER 6"/>
    <property type="match status" value="1"/>
</dbReference>
<dbReference type="SUPFAM" id="SSF52540">
    <property type="entry name" value="P-loop containing nucleoside triphosphate hydrolases"/>
    <property type="match status" value="1"/>
</dbReference>
<protein>
    <recommendedName>
        <fullName evidence="12">ABC transporter ATP-binding protein</fullName>
    </recommendedName>
</protein>
<dbReference type="InterPro" id="IPR036640">
    <property type="entry name" value="ABC1_TM_sf"/>
</dbReference>
<dbReference type="InterPro" id="IPR017871">
    <property type="entry name" value="ABC_transporter-like_CS"/>
</dbReference>
<evidence type="ECO:0000256" key="2">
    <source>
        <dbReference type="ARBA" id="ARBA00022692"/>
    </source>
</evidence>
<feature type="transmembrane region" description="Helical" evidence="7">
    <location>
        <begin position="146"/>
        <end position="163"/>
    </location>
</feature>
<dbReference type="GO" id="GO:0140359">
    <property type="term" value="F:ABC-type transporter activity"/>
    <property type="evidence" value="ECO:0007669"/>
    <property type="project" value="InterPro"/>
</dbReference>
<dbReference type="GO" id="GO:0016887">
    <property type="term" value="F:ATP hydrolysis activity"/>
    <property type="evidence" value="ECO:0007669"/>
    <property type="project" value="InterPro"/>
</dbReference>
<dbReference type="OrthoDB" id="95142at2"/>
<keyword evidence="2 7" id="KW-0812">Transmembrane</keyword>
<dbReference type="PROSITE" id="PS50929">
    <property type="entry name" value="ABC_TM1F"/>
    <property type="match status" value="1"/>
</dbReference>
<evidence type="ECO:0000259" key="9">
    <source>
        <dbReference type="PROSITE" id="PS50929"/>
    </source>
</evidence>
<dbReference type="SMART" id="SM00382">
    <property type="entry name" value="AAA"/>
    <property type="match status" value="1"/>
</dbReference>
<dbReference type="GO" id="GO:0005886">
    <property type="term" value="C:plasma membrane"/>
    <property type="evidence" value="ECO:0007669"/>
    <property type="project" value="UniProtKB-SubCell"/>
</dbReference>
<dbReference type="PROSITE" id="PS00211">
    <property type="entry name" value="ABC_TRANSPORTER_1"/>
    <property type="match status" value="1"/>
</dbReference>
<dbReference type="Pfam" id="PF00005">
    <property type="entry name" value="ABC_tran"/>
    <property type="match status" value="1"/>
</dbReference>
<name>A0A0E3Z9T3_9FUSO</name>
<evidence type="ECO:0000256" key="1">
    <source>
        <dbReference type="ARBA" id="ARBA00004651"/>
    </source>
</evidence>
<dbReference type="RefSeq" id="WP_046328376.1">
    <property type="nucleotide sequence ID" value="NZ_CP011280.1"/>
</dbReference>
<dbReference type="SUPFAM" id="SSF90123">
    <property type="entry name" value="ABC transporter transmembrane region"/>
    <property type="match status" value="1"/>
</dbReference>